<dbReference type="EMBL" id="LR590484">
    <property type="protein sequence ID" value="VTR49129.1"/>
    <property type="molecule type" value="Genomic_DNA"/>
</dbReference>
<dbReference type="Proteomes" id="UP000308196">
    <property type="component" value="Chromosome"/>
</dbReference>
<evidence type="ECO:0000313" key="1">
    <source>
        <dbReference type="EMBL" id="VTR49129.1"/>
    </source>
</evidence>
<dbReference type="Pfam" id="PF14072">
    <property type="entry name" value="DndB"/>
    <property type="match status" value="1"/>
</dbReference>
<reference evidence="1 2" key="1">
    <citation type="submission" date="2019-05" db="EMBL/GenBank/DDBJ databases">
        <authorList>
            <consortium name="Pathogen Informatics"/>
        </authorList>
    </citation>
    <scope>NUCLEOTIDE SEQUENCE [LARGE SCALE GENOMIC DNA]</scope>
    <source>
        <strain evidence="1 2">NCTC11429</strain>
    </source>
</reference>
<accession>A0A4U9VT87</accession>
<proteinExistence type="predicted"/>
<evidence type="ECO:0000313" key="2">
    <source>
        <dbReference type="Proteomes" id="UP000308196"/>
    </source>
</evidence>
<dbReference type="RefSeq" id="WP_028071630.1">
    <property type="nucleotide sequence ID" value="NZ_LR590484.1"/>
</dbReference>
<dbReference type="InterPro" id="IPR017642">
    <property type="entry name" value="DNA_S_mod_DndB"/>
</dbReference>
<dbReference type="AlphaFoldDB" id="A0A4U9VT87"/>
<gene>
    <name evidence="1" type="ORF">NCTC11429_03823</name>
</gene>
<dbReference type="STRING" id="1123265.GCA_000686625_05107"/>
<protein>
    <submittedName>
        <fullName evidence="1">DGQHR domain</fullName>
    </submittedName>
</protein>
<name>A0A4U9VT87_9SPHI</name>
<dbReference type="GeneID" id="78464458"/>
<sequence length="669" mass="77292">MAGNKKIEGRNIQKRKYIELYGMFGDFDLPNKRVKVKYFSTIASGKDRKSDSFTLLSELKPMRERVKAKDIKDLSSLLQRNLDDFRVAYDLIPYLTEEKPNISFFPAILAVLLPNDYLKEGLDVAYPKRMEEENEQNRILNFENKWKVELFNIGGDVSNLGILSIDLKDIEVVVLDGQHRANAFRVASGAYSDKDSSVYPAFYNEVKVEGNLNADLPITLIWFEDEDGDIEPKYISRKLFVDVNNTAKRVSKSRKILLNDSEIASLITRFFYSELAKDKSFKYDELSLLHSEFDKDSDISVSTNNVFSITNPEFVYDIASWLTLGSRTFNQLHQYRSRDNFKGNIIEFGNIFNSKDFNGFDIEPVEESLVSKTVVLKNPHKMTAFENEYRKRLHIPLYYIFNNFILYKKHFEAICAIGDWYTDGMNTYQRSVWEEVFCGGEGLYYTFKNKETSRTKLNSTLHNYLTAIEEIEKRFKQERAKIYSESEKNVNSAYDSANTKAFQVGLVMALDLYKNGLPLIDKYEEFVGEINSLGEDNWLTILNVIRPALIKGTDPKQWPSYQKLIIRAIQKDYAYYSKDNFIDSPDGKIFVDLMKTSFNSWWDNQDEIEESELSTESIGLETIHKWAISSKEHVDDLFLSAGIMPIENVDTKKHGVIIIGDVVGKINPK</sequence>
<organism evidence="1 2">
    <name type="scientific">Sphingobacterium thalpophilum</name>
    <dbReference type="NCBI Taxonomy" id="259"/>
    <lineage>
        <taxon>Bacteria</taxon>
        <taxon>Pseudomonadati</taxon>
        <taxon>Bacteroidota</taxon>
        <taxon>Sphingobacteriia</taxon>
        <taxon>Sphingobacteriales</taxon>
        <taxon>Sphingobacteriaceae</taxon>
        <taxon>Sphingobacterium</taxon>
    </lineage>
</organism>
<dbReference type="KEGG" id="stha:NCTC11429_03823"/>